<sequence length="59" mass="6981">MQGFAHRILQRVNFERPGKMAYDGILGVDPLRFLPLNPGRQAKFTKLGKKIRKRYTKWH</sequence>
<organism evidence="1 2">
    <name type="scientific">Leptospira biflexa serovar Patoc (strain Patoc 1 / ATCC 23582 / Paris)</name>
    <dbReference type="NCBI Taxonomy" id="456481"/>
    <lineage>
        <taxon>Bacteria</taxon>
        <taxon>Pseudomonadati</taxon>
        <taxon>Spirochaetota</taxon>
        <taxon>Spirochaetia</taxon>
        <taxon>Leptospirales</taxon>
        <taxon>Leptospiraceae</taxon>
        <taxon>Leptospira</taxon>
    </lineage>
</organism>
<dbReference type="KEGG" id="lbi:LEPBI_I2434"/>
<keyword evidence="2" id="KW-1185">Reference proteome</keyword>
<evidence type="ECO:0000313" key="1">
    <source>
        <dbReference type="EMBL" id="ABZ98523.1"/>
    </source>
</evidence>
<proteinExistence type="predicted"/>
<gene>
    <name evidence="1" type="ordered locus">LEPBI_I2434</name>
</gene>
<dbReference type="STRING" id="456481.LEPBI_I2434"/>
<dbReference type="HOGENOM" id="CLU_2954955_0_0_12"/>
<protein>
    <submittedName>
        <fullName evidence="1">Uncharacterized protein</fullName>
    </submittedName>
</protein>
<dbReference type="Proteomes" id="UP000001847">
    <property type="component" value="Chromosome I"/>
</dbReference>
<reference evidence="1 2" key="1">
    <citation type="journal article" date="2008" name="PLoS ONE">
        <title>Genome sequence of the saprophyte Leptospira biflexa provides insights into the evolution of Leptospira and the pathogenesis of leptospirosis.</title>
        <authorList>
            <person name="Picardeau M."/>
            <person name="Bulach D.M."/>
            <person name="Bouchier C."/>
            <person name="Zuerner R.L."/>
            <person name="Zidane N."/>
            <person name="Wilson P.J."/>
            <person name="Creno S."/>
            <person name="Kuczek E.S."/>
            <person name="Bommezzadri S."/>
            <person name="Davis J.C."/>
            <person name="McGrath A."/>
            <person name="Johnson M.J."/>
            <person name="Boursaux-Eude C."/>
            <person name="Seemann T."/>
            <person name="Rouy Z."/>
            <person name="Coppel R.L."/>
            <person name="Rood J.I."/>
            <person name="Lajus A."/>
            <person name="Davies J.K."/>
            <person name="Medigue C."/>
            <person name="Adler B."/>
        </authorList>
    </citation>
    <scope>NUCLEOTIDE SEQUENCE [LARGE SCALE GENOMIC DNA]</scope>
    <source>
        <strain evidence="2">Patoc 1 / ATCC 23582 / Paris</strain>
    </source>
</reference>
<dbReference type="AlphaFoldDB" id="B0SLD7"/>
<dbReference type="EMBL" id="CP000786">
    <property type="protein sequence ID" value="ABZ98523.1"/>
    <property type="molecule type" value="Genomic_DNA"/>
</dbReference>
<accession>B0SLD7</accession>
<name>B0SLD7_LEPBP</name>
<evidence type="ECO:0000313" key="2">
    <source>
        <dbReference type="Proteomes" id="UP000001847"/>
    </source>
</evidence>